<dbReference type="GO" id="GO:0004560">
    <property type="term" value="F:alpha-L-fucosidase activity"/>
    <property type="evidence" value="ECO:0007669"/>
    <property type="project" value="InterPro"/>
</dbReference>
<evidence type="ECO:0000256" key="4">
    <source>
        <dbReference type="ARBA" id="ARBA00022729"/>
    </source>
</evidence>
<dbReference type="STRING" id="156994.SAMN04488028_10794"/>
<dbReference type="PANTHER" id="PTHR10030">
    <property type="entry name" value="ALPHA-L-FUCOSIDASE"/>
    <property type="match status" value="1"/>
</dbReference>
<sequence>MTKSTYPMKITFAFCCLVLIGAQLSCSSSSESGDSISYEKNNSTYEQSWESLAKHSAAPEWFQDAKLGIYFHWGVYTVPAFGSEWYPSNMYIEGRREYKYHLENYGSLSEFGYHHFVPAFTGEYFDANEWADLFQQAGARFAGPVAQHHDGFAMWDSEINPWNAADKGPKKDITGELAKALRQRDMKLITTFHHARNLQRYKGEEKGFGSHFTYDTAYHTSSDDPELRLLYGNIEEEQFSQYWYDQIVEVLDLYHPDIIWFDSWFNYMPEDKVKEMVAYYFNQEKKNNQEVVIAYKQNDLPTTVGVHDIEQGGRRDVSELPWMTDITISDRSWSYVEGQQYKSTAIVLRNLIDVVSKNGVVLLNLSPKADGSIPEAQRQVLTEMGNWFEANGEAIFETRPWVMYGFGDAKADQGEFGGQSATVAYTASDVRFTQSKDGKTLYMILLGEPKTGQTINYGILAKHRYSPKGEIDQISVLGSGTPVDFVHDDDYLTLTMPDSGMDSLATVFKIELK</sequence>
<evidence type="ECO:0000259" key="7">
    <source>
        <dbReference type="Pfam" id="PF01120"/>
    </source>
</evidence>
<dbReference type="PRINTS" id="PR00741">
    <property type="entry name" value="GLHYDRLASE29"/>
</dbReference>
<dbReference type="PIRSF" id="PIRSF001092">
    <property type="entry name" value="Alpha-L-fucosidase"/>
    <property type="match status" value="1"/>
</dbReference>
<evidence type="ECO:0000313" key="8">
    <source>
        <dbReference type="EMBL" id="SHK67824.1"/>
    </source>
</evidence>
<evidence type="ECO:0000313" key="9">
    <source>
        <dbReference type="Proteomes" id="UP000184474"/>
    </source>
</evidence>
<dbReference type="SUPFAM" id="SSF51445">
    <property type="entry name" value="(Trans)glycosidases"/>
    <property type="match status" value="1"/>
</dbReference>
<dbReference type="Gene3D" id="3.20.20.80">
    <property type="entry name" value="Glycosidases"/>
    <property type="match status" value="1"/>
</dbReference>
<reference evidence="9" key="1">
    <citation type="submission" date="2016-11" db="EMBL/GenBank/DDBJ databases">
        <authorList>
            <person name="Varghese N."/>
            <person name="Submissions S."/>
        </authorList>
    </citation>
    <scope>NUCLEOTIDE SEQUENCE [LARGE SCALE GENOMIC DNA]</scope>
    <source>
        <strain evidence="9">DSM 26134</strain>
    </source>
</reference>
<dbReference type="GO" id="GO:0016139">
    <property type="term" value="P:glycoside catabolic process"/>
    <property type="evidence" value="ECO:0007669"/>
    <property type="project" value="TreeGrafter"/>
</dbReference>
<proteinExistence type="inferred from homology"/>
<evidence type="ECO:0000256" key="2">
    <source>
        <dbReference type="ARBA" id="ARBA00007951"/>
    </source>
</evidence>
<dbReference type="InterPro" id="IPR057739">
    <property type="entry name" value="Glyco_hydro_29_N"/>
</dbReference>
<dbReference type="GO" id="GO:0005764">
    <property type="term" value="C:lysosome"/>
    <property type="evidence" value="ECO:0007669"/>
    <property type="project" value="TreeGrafter"/>
</dbReference>
<dbReference type="InterPro" id="IPR016286">
    <property type="entry name" value="FUC_metazoa-typ"/>
</dbReference>
<organism evidence="8 9">
    <name type="scientific">Reichenbachiella agariperforans</name>
    <dbReference type="NCBI Taxonomy" id="156994"/>
    <lineage>
        <taxon>Bacteria</taxon>
        <taxon>Pseudomonadati</taxon>
        <taxon>Bacteroidota</taxon>
        <taxon>Cytophagia</taxon>
        <taxon>Cytophagales</taxon>
        <taxon>Reichenbachiellaceae</taxon>
        <taxon>Reichenbachiella</taxon>
    </lineage>
</organism>
<feature type="domain" description="Glycoside hydrolase family 29 N-terminal" evidence="7">
    <location>
        <begin position="39"/>
        <end position="393"/>
    </location>
</feature>
<name>A0A1M6UF41_REIAG</name>
<dbReference type="SMART" id="SM00812">
    <property type="entry name" value="Alpha_L_fucos"/>
    <property type="match status" value="1"/>
</dbReference>
<keyword evidence="6" id="KW-0326">Glycosidase</keyword>
<dbReference type="GO" id="GO:0006004">
    <property type="term" value="P:fucose metabolic process"/>
    <property type="evidence" value="ECO:0007669"/>
    <property type="project" value="InterPro"/>
</dbReference>
<accession>A0A1M6UF41</accession>
<comment type="similarity">
    <text evidence="2">Belongs to the glycosyl hydrolase 29 family.</text>
</comment>
<keyword evidence="4" id="KW-0732">Signal</keyword>
<dbReference type="Proteomes" id="UP000184474">
    <property type="component" value="Unassembled WGS sequence"/>
</dbReference>
<gene>
    <name evidence="8" type="ORF">SAMN04488028_10794</name>
</gene>
<dbReference type="InterPro" id="IPR013780">
    <property type="entry name" value="Glyco_hydro_b"/>
</dbReference>
<dbReference type="AlphaFoldDB" id="A0A1M6UF41"/>
<dbReference type="InterPro" id="IPR000933">
    <property type="entry name" value="Glyco_hydro_29"/>
</dbReference>
<evidence type="ECO:0000256" key="5">
    <source>
        <dbReference type="ARBA" id="ARBA00022801"/>
    </source>
</evidence>
<evidence type="ECO:0000256" key="3">
    <source>
        <dbReference type="ARBA" id="ARBA00012662"/>
    </source>
</evidence>
<evidence type="ECO:0000256" key="1">
    <source>
        <dbReference type="ARBA" id="ARBA00004071"/>
    </source>
</evidence>
<dbReference type="EC" id="3.2.1.51" evidence="3"/>
<protein>
    <recommendedName>
        <fullName evidence="3">alpha-L-fucosidase</fullName>
        <ecNumber evidence="3">3.2.1.51</ecNumber>
    </recommendedName>
</protein>
<dbReference type="Pfam" id="PF01120">
    <property type="entry name" value="Alpha_L_fucos"/>
    <property type="match status" value="1"/>
</dbReference>
<dbReference type="InterPro" id="IPR017853">
    <property type="entry name" value="GH"/>
</dbReference>
<keyword evidence="5" id="KW-0378">Hydrolase</keyword>
<keyword evidence="9" id="KW-1185">Reference proteome</keyword>
<dbReference type="Gene3D" id="2.60.40.1180">
    <property type="entry name" value="Golgi alpha-mannosidase II"/>
    <property type="match status" value="1"/>
</dbReference>
<comment type="function">
    <text evidence="1">Alpha-L-fucosidase is responsible for hydrolyzing the alpha-1,6-linked fucose joined to the reducing-end N-acetylglucosamine of the carbohydrate moieties of glycoproteins.</text>
</comment>
<evidence type="ECO:0000256" key="6">
    <source>
        <dbReference type="ARBA" id="ARBA00023295"/>
    </source>
</evidence>
<dbReference type="PANTHER" id="PTHR10030:SF37">
    <property type="entry name" value="ALPHA-L-FUCOSIDASE-RELATED"/>
    <property type="match status" value="1"/>
</dbReference>
<dbReference type="EMBL" id="FRAA01000007">
    <property type="protein sequence ID" value="SHK67824.1"/>
    <property type="molecule type" value="Genomic_DNA"/>
</dbReference>